<keyword evidence="1" id="KW-1133">Transmembrane helix</keyword>
<dbReference type="EMBL" id="QOCW01000002">
    <property type="protein sequence ID" value="RBW70971.1"/>
    <property type="molecule type" value="Genomic_DNA"/>
</dbReference>
<dbReference type="OrthoDB" id="2960907at2"/>
<evidence type="ECO:0000313" key="3">
    <source>
        <dbReference type="Proteomes" id="UP000253314"/>
    </source>
</evidence>
<keyword evidence="3" id="KW-1185">Reference proteome</keyword>
<feature type="transmembrane region" description="Helical" evidence="1">
    <location>
        <begin position="119"/>
        <end position="146"/>
    </location>
</feature>
<proteinExistence type="predicted"/>
<protein>
    <recommendedName>
        <fullName evidence="4">Citrate transporter-like domain-containing protein</fullName>
    </recommendedName>
</protein>
<keyword evidence="1" id="KW-0472">Membrane</keyword>
<accession>A0A366Y454</accession>
<feature type="transmembrane region" description="Helical" evidence="1">
    <location>
        <begin position="276"/>
        <end position="297"/>
    </location>
</feature>
<feature type="transmembrane region" description="Helical" evidence="1">
    <location>
        <begin position="358"/>
        <end position="379"/>
    </location>
</feature>
<gene>
    <name evidence="2" type="ORF">DS031_02960</name>
</gene>
<feature type="transmembrane region" description="Helical" evidence="1">
    <location>
        <begin position="198"/>
        <end position="219"/>
    </location>
</feature>
<evidence type="ECO:0008006" key="4">
    <source>
        <dbReference type="Google" id="ProtNLM"/>
    </source>
</evidence>
<feature type="transmembrane region" description="Helical" evidence="1">
    <location>
        <begin position="166"/>
        <end position="186"/>
    </location>
</feature>
<evidence type="ECO:0000313" key="2">
    <source>
        <dbReference type="EMBL" id="RBW70971.1"/>
    </source>
</evidence>
<feature type="transmembrane region" description="Helical" evidence="1">
    <location>
        <begin position="320"/>
        <end position="337"/>
    </location>
</feature>
<feature type="transmembrane region" description="Helical" evidence="1">
    <location>
        <begin position="399"/>
        <end position="419"/>
    </location>
</feature>
<feature type="transmembrane region" description="Helical" evidence="1">
    <location>
        <begin position="440"/>
        <end position="460"/>
    </location>
</feature>
<sequence length="462" mass="51151">MLRYLFLAVIALYLTAILFPQLNINLIISILCMTIVASTLFFVKRFVRVFGLIFLTLGIIMLVNSEAGVKEYIISFGPMLNLLSLFALIPILALPIKLGHYADGIQNAIRQKVKTSGQLYMMTSGISYFLSCFMNLATLPMTYYSIKPSVGLFPLKNKERFMSRAVTHGFAMPLLWAPVTPIVGIVIEMTGVSWGAMLPYLIPLSVLGLCIDWIMGVVISARRPDRYNKAFAGNETAAALDTHENKGSYSKLLHILGAIFLFNVTISFIEKQFQLSFLVLVTLLVIPFAFLWCLFLGESKGFALGLKEHFQTHLFKMKDQFFIFLSAGFFISAVNYSKTDQLFNGWITSIKDFIGIEIFIVILPLVPLALAFTGLHPAVGLALMAEALDPASLNIAPEILTVSMLGGAVSALLMGPYNATIGLMANIVKDNPFKVSNWNAPFTFTYIGLLMVFLVVLQIINL</sequence>
<dbReference type="RefSeq" id="WP_113804449.1">
    <property type="nucleotide sequence ID" value="NZ_QOCW01000002.1"/>
</dbReference>
<dbReference type="Proteomes" id="UP000253314">
    <property type="component" value="Unassembled WGS sequence"/>
</dbReference>
<reference evidence="2 3" key="1">
    <citation type="submission" date="2018-07" db="EMBL/GenBank/DDBJ databases">
        <title>Lottiidibacillus patelloidae gen. nov., sp. nov., isolated from the intestinal tract of a marine limpet and the reclassification of B. taeanensis BH030017T, B. algicola KMM 3737T and B. hwajinpoensis SW-72T as genus Lottiidibacillus.</title>
        <authorList>
            <person name="Liu R."/>
            <person name="Huang Z."/>
        </authorList>
    </citation>
    <scope>NUCLEOTIDE SEQUENCE [LARGE SCALE GENOMIC DNA]</scope>
    <source>
        <strain evidence="2 3">BH030017</strain>
    </source>
</reference>
<evidence type="ECO:0000256" key="1">
    <source>
        <dbReference type="SAM" id="Phobius"/>
    </source>
</evidence>
<name>A0A366Y454_9BACI</name>
<keyword evidence="1" id="KW-0812">Transmembrane</keyword>
<organism evidence="2 3">
    <name type="scientific">Bacillus taeanensis</name>
    <dbReference type="NCBI Taxonomy" id="273032"/>
    <lineage>
        <taxon>Bacteria</taxon>
        <taxon>Bacillati</taxon>
        <taxon>Bacillota</taxon>
        <taxon>Bacilli</taxon>
        <taxon>Bacillales</taxon>
        <taxon>Bacillaceae</taxon>
        <taxon>Bacillus</taxon>
    </lineage>
</organism>
<comment type="caution">
    <text evidence="2">The sequence shown here is derived from an EMBL/GenBank/DDBJ whole genome shotgun (WGS) entry which is preliminary data.</text>
</comment>
<feature type="transmembrane region" description="Helical" evidence="1">
    <location>
        <begin position="79"/>
        <end position="98"/>
    </location>
</feature>
<feature type="transmembrane region" description="Helical" evidence="1">
    <location>
        <begin position="50"/>
        <end position="67"/>
    </location>
</feature>
<dbReference type="AlphaFoldDB" id="A0A366Y454"/>